<protein>
    <recommendedName>
        <fullName evidence="4">Helix-hairpin-helix DNA-binding motif class 1 domain-containing protein</fullName>
    </recommendedName>
</protein>
<accession>A0A271J4G8</accession>
<sequence>MTGWTGRRFDLSAWIALLLSLALPASAQVPADSADTEVDTEARFEALVEDDLAGDPTELLELLASLRDDPLDVNTATAEELAQVPALGPLLAAAVVRRRAEAGPFTSLPALRQVEGVTADVYLDARPFLTIGPTLDAAAGPAPRFPAAPSIGQVVSGLRYTGIQRVQRRLDLGAGYEGPDSLRAYPGSPERIYTRLQATYRRQVSVNVTLEKDPGEPFRFDGATNTYGYDYQSAHVAVMDAGRIDALVIGDYSAQFGQGLALWRASGFGKGPDAVGGPLRSGRGIRPYGSVDENNFFRGAALTLGVGKGLYVSAFASRRALDASLFAPDTADLGDPDLPPGAFDAVVTSLSADGLHRTDRELARKDALDETLVGGAAEYRISNGVIEGQVGVVATRSAFGTPLAPGTRPDELFDFAGDEATVVSAYADAKTRAGVAFAEVARGAGGGLGAVGGVGLDLGGGADLLVVGRRYAPDYVSLHGYPFGERNGVGRNESGIYAGVRLKPSRAWTVNAYLDQYRFPFLRFNVPRPSRGAEALVHVEHRPSRYARVYAQARTETREVSRDADNTVPGSVVGSLGEQTRQTLRLQGEWDASRRLRLRSRVEGSRFEDEDPAVGVSTGSLVYQDVRWQISEWLRTDVRLTLFDTDGYDARLYAFENDLTGVFAIPALSGRGVRGYLLFTARPSSGVTAQLKLATTWLRRVNTIGSGANAVAGQRVSDLGVQLRVRI</sequence>
<dbReference type="SUPFAM" id="SSF47781">
    <property type="entry name" value="RuvA domain 2-like"/>
    <property type="match status" value="1"/>
</dbReference>
<proteinExistence type="predicted"/>
<dbReference type="PANTHER" id="PTHR21180">
    <property type="entry name" value="ENDONUCLEASE/EXONUCLEASE/PHOSPHATASE FAMILY DOMAIN-CONTAINING PROTEIN 1"/>
    <property type="match status" value="1"/>
</dbReference>
<feature type="signal peptide" evidence="1">
    <location>
        <begin position="1"/>
        <end position="27"/>
    </location>
</feature>
<dbReference type="Gene3D" id="1.10.150.280">
    <property type="entry name" value="AF1531-like domain"/>
    <property type="match status" value="1"/>
</dbReference>
<dbReference type="AlphaFoldDB" id="A0A271J4G8"/>
<evidence type="ECO:0000313" key="2">
    <source>
        <dbReference type="EMBL" id="PAP78188.1"/>
    </source>
</evidence>
<dbReference type="RefSeq" id="WP_179299744.1">
    <property type="nucleotide sequence ID" value="NZ_MQWD01000001.1"/>
</dbReference>
<dbReference type="PANTHER" id="PTHR21180:SF32">
    <property type="entry name" value="ENDONUCLEASE_EXONUCLEASE_PHOSPHATASE FAMILY DOMAIN-CONTAINING PROTEIN 1"/>
    <property type="match status" value="1"/>
</dbReference>
<name>A0A271J4G8_9BACT</name>
<evidence type="ECO:0000313" key="3">
    <source>
        <dbReference type="Proteomes" id="UP000216339"/>
    </source>
</evidence>
<dbReference type="EMBL" id="MQWD01000001">
    <property type="protein sequence ID" value="PAP78188.1"/>
    <property type="molecule type" value="Genomic_DNA"/>
</dbReference>
<feature type="chain" id="PRO_5013148486" description="Helix-hairpin-helix DNA-binding motif class 1 domain-containing protein" evidence="1">
    <location>
        <begin position="28"/>
        <end position="727"/>
    </location>
</feature>
<reference evidence="2 3" key="1">
    <citation type="submission" date="2016-11" db="EMBL/GenBank/DDBJ databases">
        <title>Study of marine rhodopsin-containing bacteria.</title>
        <authorList>
            <person name="Yoshizawa S."/>
            <person name="Kumagai Y."/>
            <person name="Kogure K."/>
        </authorList>
    </citation>
    <scope>NUCLEOTIDE SEQUENCE [LARGE SCALE GENOMIC DNA]</scope>
    <source>
        <strain evidence="2 3">SAORIC-28</strain>
    </source>
</reference>
<keyword evidence="1" id="KW-0732">Signal</keyword>
<evidence type="ECO:0000256" key="1">
    <source>
        <dbReference type="SAM" id="SignalP"/>
    </source>
</evidence>
<keyword evidence="3" id="KW-1185">Reference proteome</keyword>
<dbReference type="Pfam" id="PF12836">
    <property type="entry name" value="HHH_3"/>
    <property type="match status" value="1"/>
</dbReference>
<comment type="caution">
    <text evidence="2">The sequence shown here is derived from an EMBL/GenBank/DDBJ whole genome shotgun (WGS) entry which is preliminary data.</text>
</comment>
<gene>
    <name evidence="2" type="ORF">BSZ37_18020</name>
</gene>
<dbReference type="Proteomes" id="UP000216339">
    <property type="component" value="Unassembled WGS sequence"/>
</dbReference>
<dbReference type="InterPro" id="IPR051675">
    <property type="entry name" value="Endo/Exo/Phosphatase_dom_1"/>
</dbReference>
<dbReference type="InterPro" id="IPR010994">
    <property type="entry name" value="RuvA_2-like"/>
</dbReference>
<evidence type="ECO:0008006" key="4">
    <source>
        <dbReference type="Google" id="ProtNLM"/>
    </source>
</evidence>
<organism evidence="2 3">
    <name type="scientific">Rubrivirga marina</name>
    <dbReference type="NCBI Taxonomy" id="1196024"/>
    <lineage>
        <taxon>Bacteria</taxon>
        <taxon>Pseudomonadati</taxon>
        <taxon>Rhodothermota</taxon>
        <taxon>Rhodothermia</taxon>
        <taxon>Rhodothermales</taxon>
        <taxon>Rubricoccaceae</taxon>
        <taxon>Rubrivirga</taxon>
    </lineage>
</organism>